<organism evidence="1 2">
    <name type="scientific">Nepenthes gracilis</name>
    <name type="common">Slender pitcher plant</name>
    <dbReference type="NCBI Taxonomy" id="150966"/>
    <lineage>
        <taxon>Eukaryota</taxon>
        <taxon>Viridiplantae</taxon>
        <taxon>Streptophyta</taxon>
        <taxon>Embryophyta</taxon>
        <taxon>Tracheophyta</taxon>
        <taxon>Spermatophyta</taxon>
        <taxon>Magnoliopsida</taxon>
        <taxon>eudicotyledons</taxon>
        <taxon>Gunneridae</taxon>
        <taxon>Pentapetalae</taxon>
        <taxon>Caryophyllales</taxon>
        <taxon>Nepenthaceae</taxon>
        <taxon>Nepenthes</taxon>
    </lineage>
</organism>
<dbReference type="PRINTS" id="PR00419">
    <property type="entry name" value="ADXRDTASE"/>
</dbReference>
<reference evidence="1" key="1">
    <citation type="submission" date="2023-05" db="EMBL/GenBank/DDBJ databases">
        <title>Nepenthes gracilis genome sequencing.</title>
        <authorList>
            <person name="Fukushima K."/>
        </authorList>
    </citation>
    <scope>NUCLEOTIDE SEQUENCE</scope>
    <source>
        <strain evidence="1">SING2019-196</strain>
    </source>
</reference>
<sequence length="369" mass="40301">MSAVVHKVAVVGSGISGAVCASSLARNGISVSLFESARGPGGRMSQRRESLEDGKELFFDHGAPYFTVTDPNVLSIVEEWESRGLVDEWKETFGTFDCISKEFVEIEKEESSKKYVGIPGMNSLCRALCHEPGVESKFGIGVGKVQWSADMNSWSLIGFNGQFLGNFDGLVASDKNIVSPRFADVMGQPTPLDMNLLPQLAGRLQEIPVRSCFALMLALVGPLLSIPVKGFSFTNSEVLSSAFCDSSKPERSDKSECWVLHSTEKYANKVISQFGLKKPSNATLTKVAEELLQEFQRTGLCTSQPYFMKAHRWGSAFPAASIAREEKCLWDRKKRVAICGDFCVSPTVEGAICSGMAASYKLLEILNCL</sequence>
<dbReference type="EMBL" id="BSYO01000027">
    <property type="protein sequence ID" value="GMH24219.1"/>
    <property type="molecule type" value="Genomic_DNA"/>
</dbReference>
<proteinExistence type="predicted"/>
<dbReference type="InterPro" id="IPR036188">
    <property type="entry name" value="FAD/NAD-bd_sf"/>
</dbReference>
<accession>A0AAD3T7P4</accession>
<protein>
    <recommendedName>
        <fullName evidence="3">Renalase</fullName>
    </recommendedName>
</protein>
<dbReference type="PANTHER" id="PTHR16128:SF5">
    <property type="entry name" value="FAD_NAD(P)-BINDING OXIDOREDUCTASE FAMILY PROTEIN"/>
    <property type="match status" value="1"/>
</dbReference>
<keyword evidence="2" id="KW-1185">Reference proteome</keyword>
<name>A0AAD3T7P4_NEPGR</name>
<dbReference type="AlphaFoldDB" id="A0AAD3T7P4"/>
<dbReference type="Gene3D" id="3.50.50.60">
    <property type="entry name" value="FAD/NAD(P)-binding domain"/>
    <property type="match status" value="1"/>
</dbReference>
<comment type="caution">
    <text evidence="1">The sequence shown here is derived from an EMBL/GenBank/DDBJ whole genome shotgun (WGS) entry which is preliminary data.</text>
</comment>
<dbReference type="Gene3D" id="3.90.660.10">
    <property type="match status" value="1"/>
</dbReference>
<dbReference type="PANTHER" id="PTHR16128">
    <property type="entry name" value="FAD/NAD(P)-BINDING OXIDOREDUCTASE FAMILY PROTEIN"/>
    <property type="match status" value="1"/>
</dbReference>
<evidence type="ECO:0008006" key="3">
    <source>
        <dbReference type="Google" id="ProtNLM"/>
    </source>
</evidence>
<dbReference type="SUPFAM" id="SSF51905">
    <property type="entry name" value="FAD/NAD(P)-binding domain"/>
    <property type="match status" value="1"/>
</dbReference>
<evidence type="ECO:0000313" key="2">
    <source>
        <dbReference type="Proteomes" id="UP001279734"/>
    </source>
</evidence>
<gene>
    <name evidence="1" type="ORF">Nepgr_026062</name>
</gene>
<dbReference type="Pfam" id="PF13450">
    <property type="entry name" value="NAD_binding_8"/>
    <property type="match status" value="1"/>
</dbReference>
<evidence type="ECO:0000313" key="1">
    <source>
        <dbReference type="EMBL" id="GMH24219.1"/>
    </source>
</evidence>
<dbReference type="Proteomes" id="UP001279734">
    <property type="component" value="Unassembled WGS sequence"/>
</dbReference>